<accession>A0A1D8P4W9</accession>
<dbReference type="Pfam" id="PF20322">
    <property type="entry name" value="DUF6617"/>
    <property type="match status" value="1"/>
</dbReference>
<name>A0A1D8P4W9_9FLAO</name>
<dbReference type="EMBL" id="CP017478">
    <property type="protein sequence ID" value="AOW19605.1"/>
    <property type="molecule type" value="Genomic_DNA"/>
</dbReference>
<reference evidence="1 2" key="1">
    <citation type="submission" date="2016-10" db="EMBL/GenBank/DDBJ databases">
        <title>Lutibacter sp. LPB0138, isolated from marine gastropod.</title>
        <authorList>
            <person name="Kim E."/>
            <person name="Yi H."/>
        </authorList>
    </citation>
    <scope>NUCLEOTIDE SEQUENCE [LARGE SCALE GENOMIC DNA]</scope>
    <source>
        <strain evidence="1 2">LPB0138</strain>
    </source>
</reference>
<evidence type="ECO:0000313" key="2">
    <source>
        <dbReference type="Proteomes" id="UP000176050"/>
    </source>
</evidence>
<dbReference type="AlphaFoldDB" id="A0A1D8P4W9"/>
<keyword evidence="2" id="KW-1185">Reference proteome</keyword>
<sequence>MELTILRSILLGQLRPWLSRNQNNKFFSTNLTPQFLNPINGIDEYYNLLKGIYKSNKELFQDDSLTIYLKQPTLKIKQQISEPLIVLKQPTATNPIERFYYALIINEVTRVSNNILQAIIRDIKDIDRKYIVNSIKSNIVSFLSIIGDNQSVIKTQDQSSQNIMDVLQSNTVRLLLEIELLYPHYLSSIQSDKYQIFSEFLKTEVPTEEEYYIEKPLLKEISNLSTQVSKKIITQNLDIPDAFSFKFKGDTEKLKTVISQLVIKCDFIKAPTTEKHLLEVFTSKNLTENSPNIYLNCQTVVFKYFIESIKVYFNNFNPTQMEKSKLFYSKDNPEKPLKAQTIYSSVSNDYDEKKEEISNYINHLK</sequence>
<dbReference type="STRING" id="1850246.LPB138_02440"/>
<dbReference type="InterPro" id="IPR046725">
    <property type="entry name" value="DUF6617"/>
</dbReference>
<dbReference type="KEGG" id="lul:LPB138_02440"/>
<dbReference type="RefSeq" id="WP_070235721.1">
    <property type="nucleotide sequence ID" value="NZ_CP017478.1"/>
</dbReference>
<evidence type="ECO:0000313" key="1">
    <source>
        <dbReference type="EMBL" id="AOW19605.1"/>
    </source>
</evidence>
<dbReference type="OrthoDB" id="641012at2"/>
<gene>
    <name evidence="1" type="ORF">LPB138_02440</name>
</gene>
<protein>
    <submittedName>
        <fullName evidence="1">Uncharacterized protein</fullName>
    </submittedName>
</protein>
<dbReference type="Proteomes" id="UP000176050">
    <property type="component" value="Chromosome"/>
</dbReference>
<organism evidence="1 2">
    <name type="scientific">Urechidicola croceus</name>
    <dbReference type="NCBI Taxonomy" id="1850246"/>
    <lineage>
        <taxon>Bacteria</taxon>
        <taxon>Pseudomonadati</taxon>
        <taxon>Bacteroidota</taxon>
        <taxon>Flavobacteriia</taxon>
        <taxon>Flavobacteriales</taxon>
        <taxon>Flavobacteriaceae</taxon>
        <taxon>Urechidicola</taxon>
    </lineage>
</organism>
<proteinExistence type="predicted"/>